<evidence type="ECO:0000313" key="9">
    <source>
        <dbReference type="Proteomes" id="UP000321721"/>
    </source>
</evidence>
<dbReference type="Pfam" id="PF01895">
    <property type="entry name" value="PhoU"/>
    <property type="match status" value="2"/>
</dbReference>
<evidence type="ECO:0000256" key="6">
    <source>
        <dbReference type="SAM" id="Phobius"/>
    </source>
</evidence>
<dbReference type="InterPro" id="IPR004633">
    <property type="entry name" value="NaPi_cotrn-rel/YqeW-like"/>
</dbReference>
<dbReference type="Gene3D" id="1.20.58.220">
    <property type="entry name" value="Phosphate transport system protein phou homolog 2, domain 2"/>
    <property type="match status" value="1"/>
</dbReference>
<dbReference type="GO" id="GO:0044341">
    <property type="term" value="P:sodium-dependent phosphate transport"/>
    <property type="evidence" value="ECO:0007669"/>
    <property type="project" value="InterPro"/>
</dbReference>
<dbReference type="GO" id="GO:0005886">
    <property type="term" value="C:plasma membrane"/>
    <property type="evidence" value="ECO:0007669"/>
    <property type="project" value="UniProtKB-SubCell"/>
</dbReference>
<sequence length="564" mass="62051">MEFGIIEILKLIGALGFFIYGMKIMSEGIQKAAGSGMRKILSTMTKNRYMGVLTGFLVTCLVQSSSASTVMAVSFVNAGLLSLVESAGIMLGANIGTTITGWLVAVLGFKVKMAAMALPLLAFGVPMMFMKKNRTKSIGQFIVGFAILFWGLSELKHSVPDIKNSPEILHFLGDYAHTGFLSNIFFIIVGTILTIVVQSSSASMALTQTLCFSGIIPFEVAAAMILGENIGTTITAELASLPANVHAKRSARIHSMFNIVGVSWAVLLITFTPALDGVRAIAMNWLGSADPMTAEGAPMGLAIFHTAFNVVNVGIMIWFVPLLVKLAIKSVKSKGEADEEYHLEYISTGIMSTPEMSIMEAQKEIAKFGEVVKRMNGFLKSLIITTDSKEISKTLARVKKYEDITDRIEVDVADYLAKVAEGEMSENSSIRVRGMLRIIGNLERMGDIYYQMSKGIERKNEQKVYFTPEQREKLLNMFELVETALENMVKNLDGHYEDISLTKATELENSINAYRKTIRKEHFESVERGDYNFQSATVYSELFNSLEKIGDHTINVTEGVTGEH</sequence>
<keyword evidence="5 6" id="KW-0472">Membrane</keyword>
<dbReference type="NCBIfam" id="TIGR00704">
    <property type="entry name" value="NaPi_cotrn_rel"/>
    <property type="match status" value="1"/>
</dbReference>
<feature type="domain" description="PhoU" evidence="7">
    <location>
        <begin position="475"/>
        <end position="558"/>
    </location>
</feature>
<evidence type="ECO:0000259" key="7">
    <source>
        <dbReference type="Pfam" id="PF01895"/>
    </source>
</evidence>
<feature type="transmembrane region" description="Helical" evidence="6">
    <location>
        <begin position="47"/>
        <end position="67"/>
    </location>
</feature>
<dbReference type="InterPro" id="IPR003841">
    <property type="entry name" value="Na/Pi_transpt"/>
</dbReference>
<comment type="subcellular location">
    <subcellularLocation>
        <location evidence="1">Cell membrane</location>
        <topology evidence="1">Multi-pass membrane protein</topology>
    </subcellularLocation>
</comment>
<evidence type="ECO:0000256" key="4">
    <source>
        <dbReference type="ARBA" id="ARBA00022989"/>
    </source>
</evidence>
<organism evidence="8 9">
    <name type="scientific">Vicingus serpentipes</name>
    <dbReference type="NCBI Taxonomy" id="1926625"/>
    <lineage>
        <taxon>Bacteria</taxon>
        <taxon>Pseudomonadati</taxon>
        <taxon>Bacteroidota</taxon>
        <taxon>Flavobacteriia</taxon>
        <taxon>Flavobacteriales</taxon>
        <taxon>Vicingaceae</taxon>
        <taxon>Vicingus</taxon>
    </lineage>
</organism>
<dbReference type="GO" id="GO:0005436">
    <property type="term" value="F:sodium:phosphate symporter activity"/>
    <property type="evidence" value="ECO:0007669"/>
    <property type="project" value="InterPro"/>
</dbReference>
<keyword evidence="9" id="KW-1185">Reference proteome</keyword>
<keyword evidence="3 6" id="KW-0812">Transmembrane</keyword>
<keyword evidence="4 6" id="KW-1133">Transmembrane helix</keyword>
<dbReference type="RefSeq" id="WP_147101011.1">
    <property type="nucleotide sequence ID" value="NZ_VOOS01000004.1"/>
</dbReference>
<feature type="transmembrane region" description="Helical" evidence="6">
    <location>
        <begin position="137"/>
        <end position="155"/>
    </location>
</feature>
<dbReference type="OrthoDB" id="9763003at2"/>
<dbReference type="InterPro" id="IPR026022">
    <property type="entry name" value="PhoU_dom"/>
</dbReference>
<dbReference type="EMBL" id="VOOS01000004">
    <property type="protein sequence ID" value="TXB64748.1"/>
    <property type="molecule type" value="Genomic_DNA"/>
</dbReference>
<dbReference type="NCBIfam" id="NF037997">
    <property type="entry name" value="Na_Pi_symport"/>
    <property type="match status" value="1"/>
</dbReference>
<gene>
    <name evidence="8" type="ORF">FRY74_09865</name>
</gene>
<accession>A0A5C6RR50</accession>
<dbReference type="PANTHER" id="PTHR10010">
    <property type="entry name" value="SOLUTE CARRIER FAMILY 34 SODIUM PHOSPHATE , MEMBER 2-RELATED"/>
    <property type="match status" value="1"/>
</dbReference>
<dbReference type="PANTHER" id="PTHR10010:SF46">
    <property type="entry name" value="SODIUM-DEPENDENT PHOSPHATE TRANSPORT PROTEIN 2B"/>
    <property type="match status" value="1"/>
</dbReference>
<dbReference type="InterPro" id="IPR038078">
    <property type="entry name" value="PhoU-like_sf"/>
</dbReference>
<feature type="domain" description="PhoU" evidence="7">
    <location>
        <begin position="367"/>
        <end position="452"/>
    </location>
</feature>
<comment type="caution">
    <text evidence="8">The sequence shown here is derived from an EMBL/GenBank/DDBJ whole genome shotgun (WGS) entry which is preliminary data.</text>
</comment>
<dbReference type="Proteomes" id="UP000321721">
    <property type="component" value="Unassembled WGS sequence"/>
</dbReference>
<reference evidence="8 9" key="1">
    <citation type="submission" date="2019-08" db="EMBL/GenBank/DDBJ databases">
        <title>Genome of Vicingus serpentipes NCIMB 15042.</title>
        <authorList>
            <person name="Bowman J.P."/>
        </authorList>
    </citation>
    <scope>NUCLEOTIDE SEQUENCE [LARGE SCALE GENOMIC DNA]</scope>
    <source>
        <strain evidence="8 9">NCIMB 15042</strain>
    </source>
</reference>
<feature type="transmembrane region" description="Helical" evidence="6">
    <location>
        <begin position="302"/>
        <end position="324"/>
    </location>
</feature>
<dbReference type="AlphaFoldDB" id="A0A5C6RR50"/>
<evidence type="ECO:0000313" key="8">
    <source>
        <dbReference type="EMBL" id="TXB64748.1"/>
    </source>
</evidence>
<evidence type="ECO:0000256" key="5">
    <source>
        <dbReference type="ARBA" id="ARBA00023136"/>
    </source>
</evidence>
<feature type="transmembrane region" description="Helical" evidence="6">
    <location>
        <begin position="6"/>
        <end position="26"/>
    </location>
</feature>
<protein>
    <submittedName>
        <fullName evidence="8">Na/Pi cotransporter family protein</fullName>
    </submittedName>
</protein>
<feature type="transmembrane region" description="Helical" evidence="6">
    <location>
        <begin position="87"/>
        <end position="109"/>
    </location>
</feature>
<evidence type="ECO:0000256" key="3">
    <source>
        <dbReference type="ARBA" id="ARBA00022692"/>
    </source>
</evidence>
<feature type="transmembrane region" description="Helical" evidence="6">
    <location>
        <begin position="256"/>
        <end position="282"/>
    </location>
</feature>
<dbReference type="Pfam" id="PF02690">
    <property type="entry name" value="Na_Pi_cotrans"/>
    <property type="match status" value="2"/>
</dbReference>
<proteinExistence type="predicted"/>
<evidence type="ECO:0000256" key="2">
    <source>
        <dbReference type="ARBA" id="ARBA00022475"/>
    </source>
</evidence>
<evidence type="ECO:0000256" key="1">
    <source>
        <dbReference type="ARBA" id="ARBA00004651"/>
    </source>
</evidence>
<keyword evidence="2" id="KW-1003">Cell membrane</keyword>
<dbReference type="SUPFAM" id="SSF109755">
    <property type="entry name" value="PhoU-like"/>
    <property type="match status" value="1"/>
</dbReference>
<name>A0A5C6RR50_9FLAO</name>
<feature type="transmembrane region" description="Helical" evidence="6">
    <location>
        <begin position="175"/>
        <end position="197"/>
    </location>
</feature>